<dbReference type="EC" id="3.1.3.45" evidence="9"/>
<dbReference type="GO" id="GO:0046872">
    <property type="term" value="F:metal ion binding"/>
    <property type="evidence" value="ECO:0007669"/>
    <property type="project" value="UniProtKB-KW"/>
</dbReference>
<dbReference type="GeneID" id="78461561"/>
<dbReference type="PANTHER" id="PTHR21485">
    <property type="entry name" value="HAD SUPERFAMILY MEMBERS CMAS AND KDSC"/>
    <property type="match status" value="1"/>
</dbReference>
<dbReference type="GO" id="GO:0019143">
    <property type="term" value="F:3-deoxy-manno-octulosonate-8-phosphatase activity"/>
    <property type="evidence" value="ECO:0007669"/>
    <property type="project" value="UniProtKB-EC"/>
</dbReference>
<dbReference type="EMBL" id="LR590484">
    <property type="protein sequence ID" value="VTR31070.1"/>
    <property type="molecule type" value="Genomic_DNA"/>
</dbReference>
<dbReference type="GO" id="GO:0008781">
    <property type="term" value="F:N-acylneuraminate cytidylyltransferase activity"/>
    <property type="evidence" value="ECO:0007669"/>
    <property type="project" value="TreeGrafter"/>
</dbReference>
<dbReference type="SFLD" id="SFLDG01138">
    <property type="entry name" value="C1.6.2:_Deoxy-d-mannose-octulo"/>
    <property type="match status" value="1"/>
</dbReference>
<dbReference type="EMBL" id="JBEOQB010000001">
    <property type="protein sequence ID" value="MEZ0450212.1"/>
    <property type="molecule type" value="Genomic_DNA"/>
</dbReference>
<dbReference type="CDD" id="cd01630">
    <property type="entry name" value="HAD_KDO-like"/>
    <property type="match status" value="1"/>
</dbReference>
<dbReference type="RefSeq" id="WP_037534706.1">
    <property type="nucleotide sequence ID" value="NZ_CP141191.1"/>
</dbReference>
<sequence>MVLTEFKQIKGFVLDVDGVLTDGTVQVNESGEQLRTFNIKDGYAMQLAIKQGYPIFIITGGASRGVEHRLKGLGVREVHLKVADKLTRLRELADVYQLELSQLMYIGDDIPDFSCMRSVGLAVSPADAVEDIKKISHYVSALKGGKGVVRELIEKVLKLQGNWYEDEMIKSI</sequence>
<evidence type="ECO:0000256" key="4">
    <source>
        <dbReference type="ARBA" id="ARBA00022723"/>
    </source>
</evidence>
<dbReference type="NCBIfam" id="TIGR01670">
    <property type="entry name" value="KdsC-phosphatas"/>
    <property type="match status" value="1"/>
</dbReference>
<gene>
    <name evidence="9" type="primary">kdsC</name>
    <name evidence="8" type="ORF">ABTW24_01210</name>
    <name evidence="9" type="ORF">NCTC11429_00768</name>
</gene>
<keyword evidence="6 7" id="KW-0460">Magnesium</keyword>
<evidence type="ECO:0000313" key="10">
    <source>
        <dbReference type="Proteomes" id="UP000308196"/>
    </source>
</evidence>
<organism evidence="9 10">
    <name type="scientific">Sphingobacterium thalpophilum</name>
    <dbReference type="NCBI Taxonomy" id="259"/>
    <lineage>
        <taxon>Bacteria</taxon>
        <taxon>Pseudomonadati</taxon>
        <taxon>Bacteroidota</taxon>
        <taxon>Sphingobacteriia</taxon>
        <taxon>Sphingobacteriales</taxon>
        <taxon>Sphingobacteriaceae</taxon>
        <taxon>Sphingobacterium</taxon>
    </lineage>
</organism>
<evidence type="ECO:0000313" key="9">
    <source>
        <dbReference type="EMBL" id="VTR31070.1"/>
    </source>
</evidence>
<comment type="cofactor">
    <cofactor evidence="1 7">
        <name>Mg(2+)</name>
        <dbReference type="ChEBI" id="CHEBI:18420"/>
    </cofactor>
</comment>
<dbReference type="PIRSF" id="PIRSF006118">
    <property type="entry name" value="KDO8-P_Ptase"/>
    <property type="match status" value="1"/>
</dbReference>
<keyword evidence="11" id="KW-1185">Reference proteome</keyword>
<feature type="binding site" evidence="7">
    <location>
        <position position="17"/>
    </location>
    <ligand>
        <name>substrate</name>
    </ligand>
</feature>
<dbReference type="InterPro" id="IPR050793">
    <property type="entry name" value="CMP-NeuNAc_synthase"/>
</dbReference>
<accession>A0A4U9UCW5</accession>
<dbReference type="KEGG" id="stha:NCTC11429_00768"/>
<keyword evidence="4 7" id="KW-0479">Metal-binding</keyword>
<protein>
    <submittedName>
        <fullName evidence="9">3-deoxy-D-manno-octulosonate 8-phosphate phosphatase KdsC</fullName>
        <ecNumber evidence="9">3.1.3.45</ecNumber>
    </submittedName>
    <submittedName>
        <fullName evidence="8">HAD-IIIA family hydrolase</fullName>
    </submittedName>
</protein>
<dbReference type="SFLD" id="SFLDG01136">
    <property type="entry name" value="C1.6:_Phosphoserine_Phosphatas"/>
    <property type="match status" value="1"/>
</dbReference>
<reference evidence="8 11" key="2">
    <citation type="submission" date="2024-06" db="EMBL/GenBank/DDBJ databases">
        <title>Soil Sphingobacterium thalpophilum.</title>
        <authorList>
            <person name="Yang J."/>
            <person name="Li J."/>
        </authorList>
    </citation>
    <scope>NUCLEOTIDE SEQUENCE [LARGE SCALE GENOMIC DNA]</scope>
    <source>
        <strain evidence="8 11">22g91tb</strain>
    </source>
</reference>
<dbReference type="InterPro" id="IPR036412">
    <property type="entry name" value="HAD-like_sf"/>
</dbReference>
<evidence type="ECO:0000256" key="3">
    <source>
        <dbReference type="ARBA" id="ARBA00011881"/>
    </source>
</evidence>
<reference evidence="9 10" key="1">
    <citation type="submission" date="2019-05" db="EMBL/GenBank/DDBJ databases">
        <authorList>
            <consortium name="Pathogen Informatics"/>
        </authorList>
    </citation>
    <scope>NUCLEOTIDE SEQUENCE [LARGE SCALE GENOMIC DNA]</scope>
    <source>
        <strain evidence="9 10">NCTC11429</strain>
    </source>
</reference>
<comment type="similarity">
    <text evidence="2">Belongs to the KdsC family.</text>
</comment>
<dbReference type="SFLD" id="SFLDS00003">
    <property type="entry name" value="Haloacid_Dehalogenase"/>
    <property type="match status" value="1"/>
</dbReference>
<comment type="subunit">
    <text evidence="3">Homotetramer.</text>
</comment>
<evidence type="ECO:0000256" key="5">
    <source>
        <dbReference type="ARBA" id="ARBA00022801"/>
    </source>
</evidence>
<evidence type="ECO:0000256" key="6">
    <source>
        <dbReference type="ARBA" id="ARBA00022842"/>
    </source>
</evidence>
<dbReference type="Pfam" id="PF08282">
    <property type="entry name" value="Hydrolase_3"/>
    <property type="match status" value="1"/>
</dbReference>
<evidence type="ECO:0000313" key="8">
    <source>
        <dbReference type="EMBL" id="MEZ0450212.1"/>
    </source>
</evidence>
<feature type="binding site" evidence="7">
    <location>
        <position position="108"/>
    </location>
    <ligand>
        <name>Mg(2+)</name>
        <dbReference type="ChEBI" id="CHEBI:18420"/>
    </ligand>
</feature>
<keyword evidence="5 9" id="KW-0378">Hydrolase</keyword>
<name>A0A4U9UCW5_9SPHI</name>
<evidence type="ECO:0000256" key="7">
    <source>
        <dbReference type="PIRSR" id="PIRSR006118-2"/>
    </source>
</evidence>
<dbReference type="SUPFAM" id="SSF56784">
    <property type="entry name" value="HAD-like"/>
    <property type="match status" value="1"/>
</dbReference>
<feature type="binding site" evidence="7">
    <location>
        <position position="15"/>
    </location>
    <ligand>
        <name>Mg(2+)</name>
        <dbReference type="ChEBI" id="CHEBI:18420"/>
    </ligand>
</feature>
<dbReference type="Gene3D" id="3.40.50.1000">
    <property type="entry name" value="HAD superfamily/HAD-like"/>
    <property type="match status" value="1"/>
</dbReference>
<evidence type="ECO:0000313" key="11">
    <source>
        <dbReference type="Proteomes" id="UP001566204"/>
    </source>
</evidence>
<dbReference type="FunFam" id="3.40.50.1000:FF:000029">
    <property type="entry name" value="3-deoxy-D-manno-octulosonate 8-phosphate phosphatase KdsC"/>
    <property type="match status" value="1"/>
</dbReference>
<dbReference type="InterPro" id="IPR023214">
    <property type="entry name" value="HAD_sf"/>
</dbReference>
<dbReference type="PANTHER" id="PTHR21485:SF3">
    <property type="entry name" value="N-ACYLNEURAMINATE CYTIDYLYLTRANSFERASE"/>
    <property type="match status" value="1"/>
</dbReference>
<evidence type="ECO:0000256" key="1">
    <source>
        <dbReference type="ARBA" id="ARBA00001946"/>
    </source>
</evidence>
<dbReference type="Proteomes" id="UP001566204">
    <property type="component" value="Unassembled WGS sequence"/>
</dbReference>
<dbReference type="STRING" id="1123265.GCA_000686625_02982"/>
<dbReference type="AlphaFoldDB" id="A0A4U9UCW5"/>
<dbReference type="Proteomes" id="UP000308196">
    <property type="component" value="Chromosome"/>
</dbReference>
<evidence type="ECO:0000256" key="2">
    <source>
        <dbReference type="ARBA" id="ARBA00005893"/>
    </source>
</evidence>
<proteinExistence type="inferred from homology"/>
<dbReference type="InterPro" id="IPR010023">
    <property type="entry name" value="KdsC_fam"/>
</dbReference>